<keyword evidence="3" id="KW-1185">Reference proteome</keyword>
<dbReference type="InterPro" id="IPR018644">
    <property type="entry name" value="DUF2071"/>
</dbReference>
<dbReference type="PANTHER" id="PTHR39186:SF1">
    <property type="entry name" value="DUF2071 DOMAIN-CONTAINING PROTEIN"/>
    <property type="match status" value="1"/>
</dbReference>
<dbReference type="InterPro" id="IPR023375">
    <property type="entry name" value="ADC_dom_sf"/>
</dbReference>
<comment type="caution">
    <text evidence="2">The sequence shown here is derived from an EMBL/GenBank/DDBJ whole genome shotgun (WGS) entry which is preliminary data.</text>
</comment>
<sequence>MNDETPGETPHPAAEPVTVTPPRDCSPVVSTQTWQDVVFLHWPYDPEILRHLVPAGSRLDTHEGRTWVGVVALRLTGVRLGGLLRLPYLGDFNEVNVRIYTVGDDGRRSTVFLAMEAERLAVVSAARALLRLPYSWAAVDRHRQGDIVGYRTERRLPGPRGAGIGCTLRLGEAHMPDAAENFFTARWGTHTPWYGTPLYLPFAHEPWPLLTAELLDYSDEGLFAAVGVPAPEGPPASVLYSREVRPRSGPPLPAAGKQAGPG</sequence>
<protein>
    <recommendedName>
        <fullName evidence="4">DUF2071 domain-containing protein</fullName>
    </recommendedName>
</protein>
<proteinExistence type="predicted"/>
<feature type="region of interest" description="Disordered" evidence="1">
    <location>
        <begin position="231"/>
        <end position="262"/>
    </location>
</feature>
<dbReference type="PANTHER" id="PTHR39186">
    <property type="entry name" value="DUF2071 FAMILY PROTEIN"/>
    <property type="match status" value="1"/>
</dbReference>
<dbReference type="EMBL" id="VFPO01000001">
    <property type="protein sequence ID" value="TQM67028.1"/>
    <property type="molecule type" value="Genomic_DNA"/>
</dbReference>
<evidence type="ECO:0000313" key="2">
    <source>
        <dbReference type="EMBL" id="TQM67028.1"/>
    </source>
</evidence>
<dbReference type="AlphaFoldDB" id="A0A543I8W6"/>
<gene>
    <name evidence="2" type="ORF">FHX41_0625</name>
</gene>
<reference evidence="2 3" key="1">
    <citation type="submission" date="2019-06" db="EMBL/GenBank/DDBJ databases">
        <title>Sequencing the genomes of 1000 actinobacteria strains.</title>
        <authorList>
            <person name="Klenk H.-P."/>
        </authorList>
    </citation>
    <scope>NUCLEOTIDE SEQUENCE [LARGE SCALE GENOMIC DNA]</scope>
    <source>
        <strain evidence="2 3">DSM 45043</strain>
    </source>
</reference>
<feature type="region of interest" description="Disordered" evidence="1">
    <location>
        <begin position="1"/>
        <end position="24"/>
    </location>
</feature>
<dbReference type="RefSeq" id="WP_141966089.1">
    <property type="nucleotide sequence ID" value="NZ_VFPO01000001.1"/>
</dbReference>
<evidence type="ECO:0008006" key="4">
    <source>
        <dbReference type="Google" id="ProtNLM"/>
    </source>
</evidence>
<evidence type="ECO:0000313" key="3">
    <source>
        <dbReference type="Proteomes" id="UP000316706"/>
    </source>
</evidence>
<evidence type="ECO:0000256" key="1">
    <source>
        <dbReference type="SAM" id="MobiDB-lite"/>
    </source>
</evidence>
<dbReference type="SUPFAM" id="SSF160104">
    <property type="entry name" value="Acetoacetate decarboxylase-like"/>
    <property type="match status" value="1"/>
</dbReference>
<name>A0A543I8W6_9ACTN</name>
<dbReference type="Proteomes" id="UP000316706">
    <property type="component" value="Unassembled WGS sequence"/>
</dbReference>
<dbReference type="Pfam" id="PF09844">
    <property type="entry name" value="DUF2071"/>
    <property type="match status" value="1"/>
</dbReference>
<organism evidence="2 3">
    <name type="scientific">Actinomadura hallensis</name>
    <dbReference type="NCBI Taxonomy" id="337895"/>
    <lineage>
        <taxon>Bacteria</taxon>
        <taxon>Bacillati</taxon>
        <taxon>Actinomycetota</taxon>
        <taxon>Actinomycetes</taxon>
        <taxon>Streptosporangiales</taxon>
        <taxon>Thermomonosporaceae</taxon>
        <taxon>Actinomadura</taxon>
    </lineage>
</organism>
<dbReference type="OrthoDB" id="150993at2"/>
<accession>A0A543I8W6</accession>